<name>K5VRZ2_PHACS</name>
<organism evidence="1 2">
    <name type="scientific">Phanerochaete carnosa (strain HHB-10118-sp)</name>
    <name type="common">White-rot fungus</name>
    <name type="synonym">Peniophora carnosa</name>
    <dbReference type="NCBI Taxonomy" id="650164"/>
    <lineage>
        <taxon>Eukaryota</taxon>
        <taxon>Fungi</taxon>
        <taxon>Dikarya</taxon>
        <taxon>Basidiomycota</taxon>
        <taxon>Agaricomycotina</taxon>
        <taxon>Agaricomycetes</taxon>
        <taxon>Polyporales</taxon>
        <taxon>Phanerochaetaceae</taxon>
        <taxon>Phanerochaete</taxon>
    </lineage>
</organism>
<accession>K5VRZ2</accession>
<gene>
    <name evidence="1" type="ORF">PHACADRAFT_178962</name>
</gene>
<dbReference type="GeneID" id="18909877"/>
<dbReference type="AlphaFoldDB" id="K5VRZ2"/>
<evidence type="ECO:0000313" key="2">
    <source>
        <dbReference type="Proteomes" id="UP000008370"/>
    </source>
</evidence>
<dbReference type="KEGG" id="pco:PHACADRAFT_178962"/>
<sequence>MSLPWSPFLLWLSTAEPMRHGRDRCLVELWTKIITLACADRGYTGRSLSLVSRMMRDIVEPVHFQSVSLVHEEQLLAFSSLLYARRRSPPVTRHLFVFVRVSYRSRRAAKFESLRRTIHDIVSVAAPNLESLVVYGARSDLASSGLVFPALRDLVIGGLHSTPRMPPVSLPFATYISAHSSAALASGRLSRALPRLSPTSDSPASP</sequence>
<dbReference type="OrthoDB" id="2748701at2759"/>
<dbReference type="HOGENOM" id="CLU_1332342_0_0_1"/>
<dbReference type="Proteomes" id="UP000008370">
    <property type="component" value="Unassembled WGS sequence"/>
</dbReference>
<dbReference type="STRING" id="650164.K5VRZ2"/>
<keyword evidence="2" id="KW-1185">Reference proteome</keyword>
<dbReference type="EMBL" id="JH930480">
    <property type="protein sequence ID" value="EKM49540.1"/>
    <property type="molecule type" value="Genomic_DNA"/>
</dbReference>
<dbReference type="InParanoid" id="K5VRZ2"/>
<reference evidence="1 2" key="1">
    <citation type="journal article" date="2012" name="BMC Genomics">
        <title>Comparative genomics of the white-rot fungi, Phanerochaete carnosa and P. chrysosporium, to elucidate the genetic basis of the distinct wood types they colonize.</title>
        <authorList>
            <person name="Suzuki H."/>
            <person name="MacDonald J."/>
            <person name="Syed K."/>
            <person name="Salamov A."/>
            <person name="Hori C."/>
            <person name="Aerts A."/>
            <person name="Henrissat B."/>
            <person name="Wiebenga A."/>
            <person name="vanKuyk P.A."/>
            <person name="Barry K."/>
            <person name="Lindquist E."/>
            <person name="LaButti K."/>
            <person name="Lapidus A."/>
            <person name="Lucas S."/>
            <person name="Coutinho P."/>
            <person name="Gong Y."/>
            <person name="Samejima M."/>
            <person name="Mahadevan R."/>
            <person name="Abou-Zaid M."/>
            <person name="de Vries R.P."/>
            <person name="Igarashi K."/>
            <person name="Yadav J.S."/>
            <person name="Grigoriev I.V."/>
            <person name="Master E.R."/>
        </authorList>
    </citation>
    <scope>NUCLEOTIDE SEQUENCE [LARGE SCALE GENOMIC DNA]</scope>
    <source>
        <strain evidence="1 2">HHB-10118-sp</strain>
    </source>
</reference>
<dbReference type="RefSeq" id="XP_007401607.1">
    <property type="nucleotide sequence ID" value="XM_007401545.1"/>
</dbReference>
<evidence type="ECO:0000313" key="1">
    <source>
        <dbReference type="EMBL" id="EKM49540.1"/>
    </source>
</evidence>
<protein>
    <submittedName>
        <fullName evidence="1">Uncharacterized protein</fullName>
    </submittedName>
</protein>
<proteinExistence type="predicted"/>